<dbReference type="EMBL" id="AP019860">
    <property type="protein sequence ID" value="BBM83415.1"/>
    <property type="molecule type" value="Genomic_DNA"/>
</dbReference>
<keyword evidence="6" id="KW-0472">Membrane</keyword>
<keyword evidence="9" id="KW-1185">Reference proteome</keyword>
<reference evidence="8 9" key="1">
    <citation type="submission" date="2019-08" db="EMBL/GenBank/DDBJ databases">
        <title>Complete genome sequence of Candidatus Uab amorphum.</title>
        <authorList>
            <person name="Shiratori T."/>
            <person name="Suzuki S."/>
            <person name="Kakizawa Y."/>
            <person name="Ishida K."/>
        </authorList>
    </citation>
    <scope>NUCLEOTIDE SEQUENCE [LARGE SCALE GENOMIC DNA]</scope>
    <source>
        <strain evidence="8 9">SRT547</strain>
    </source>
</reference>
<dbReference type="GO" id="GO:0009279">
    <property type="term" value="C:cell outer membrane"/>
    <property type="evidence" value="ECO:0007669"/>
    <property type="project" value="UniProtKB-SubCell"/>
</dbReference>
<dbReference type="AlphaFoldDB" id="A0A5S9IMR4"/>
<dbReference type="InterPro" id="IPR051906">
    <property type="entry name" value="TolC-like"/>
</dbReference>
<evidence type="ECO:0000256" key="3">
    <source>
        <dbReference type="ARBA" id="ARBA00022448"/>
    </source>
</evidence>
<evidence type="ECO:0000256" key="6">
    <source>
        <dbReference type="ARBA" id="ARBA00023136"/>
    </source>
</evidence>
<dbReference type="GO" id="GO:0015288">
    <property type="term" value="F:porin activity"/>
    <property type="evidence" value="ECO:0007669"/>
    <property type="project" value="TreeGrafter"/>
</dbReference>
<keyword evidence="5" id="KW-0812">Transmembrane</keyword>
<organism evidence="8 9">
    <name type="scientific">Uabimicrobium amorphum</name>
    <dbReference type="NCBI Taxonomy" id="2596890"/>
    <lineage>
        <taxon>Bacteria</taxon>
        <taxon>Pseudomonadati</taxon>
        <taxon>Planctomycetota</taxon>
        <taxon>Candidatus Uabimicrobiia</taxon>
        <taxon>Candidatus Uabimicrobiales</taxon>
        <taxon>Candidatus Uabimicrobiaceae</taxon>
        <taxon>Candidatus Uabimicrobium</taxon>
    </lineage>
</organism>
<evidence type="ECO:0000256" key="2">
    <source>
        <dbReference type="ARBA" id="ARBA00007613"/>
    </source>
</evidence>
<dbReference type="Proteomes" id="UP000326354">
    <property type="component" value="Chromosome"/>
</dbReference>
<dbReference type="KEGG" id="uam:UABAM_01767"/>
<dbReference type="PANTHER" id="PTHR30026:SF23">
    <property type="entry name" value="TO APRF-PUTATIVE OUTER MEMBRANE EFFLUX PROTEIN OR SECRETED ALKALINE PHOSPHATASE-RELATED"/>
    <property type="match status" value="1"/>
</dbReference>
<sequence length="593" mass="67872">MNKLLLGFCIFIVSCTPYWGKPDNLDNIGEDRSEMLSDYNAQVESMEVKPQEKEEEEKLFETKQEIDVKNMEWFRQLTAEAQTNSNNVSLEDLYLTSLVNSKQIKVFADIPIIRKTGIQEAEGRFNTRVFADGGYNRVNEAVGNVLRTGINDRFIEDETFIEFGLRKIFITGGEAVLTQKLSRLQNNSEFFDPNPQSLSNLTLRFTQPLLRGAGVTYNESAIVLAQLDTEIAENEFKRQLEAHFLEISAAYWDLYLAKINFFMRKRIIDNIKAINTEMTERSNIDALRSQIYHTEAAIAFHRTQLIRAEVSVRNAQDRLMSLVNSPKFHEYKIDELTPLDHPITDWVKADLKESARLALKNRPELEQAFLQLRSAKVRLNMTKNELLPILDVFAEMGLSGIAAEVDFPRAFDDQFTGGEPGMSVGFHFEFPIVNDTARARKLRREIEKRQLRHQFESSVESILLEIKVAVREVKAAYQEFLSSQKAYIAAKNEVDALQSRFKFEALLGENNGGVSAFLQVILQAQNVYADSQLALVKNLVSYNLAITRLKKAEGTFLSYKNVEISEVTDEDNLPMLRARVKEMQEATPEDWKK</sequence>
<gene>
    <name evidence="8" type="ORF">UABAM_01767</name>
</gene>
<evidence type="ECO:0000256" key="4">
    <source>
        <dbReference type="ARBA" id="ARBA00022452"/>
    </source>
</evidence>
<dbReference type="Gene3D" id="1.20.1600.10">
    <property type="entry name" value="Outer membrane efflux proteins (OEP)"/>
    <property type="match status" value="1"/>
</dbReference>
<dbReference type="GO" id="GO:0015562">
    <property type="term" value="F:efflux transmembrane transporter activity"/>
    <property type="evidence" value="ECO:0007669"/>
    <property type="project" value="InterPro"/>
</dbReference>
<dbReference type="Pfam" id="PF02321">
    <property type="entry name" value="OEP"/>
    <property type="match status" value="1"/>
</dbReference>
<dbReference type="SUPFAM" id="SSF56954">
    <property type="entry name" value="Outer membrane efflux proteins (OEP)"/>
    <property type="match status" value="1"/>
</dbReference>
<evidence type="ECO:0000313" key="8">
    <source>
        <dbReference type="EMBL" id="BBM83415.1"/>
    </source>
</evidence>
<comment type="similarity">
    <text evidence="2">Belongs to the outer membrane factor (OMF) (TC 1.B.17) family.</text>
</comment>
<dbReference type="GO" id="GO:1990281">
    <property type="term" value="C:efflux pump complex"/>
    <property type="evidence" value="ECO:0007669"/>
    <property type="project" value="TreeGrafter"/>
</dbReference>
<name>A0A5S9IMR4_UABAM</name>
<evidence type="ECO:0000256" key="7">
    <source>
        <dbReference type="ARBA" id="ARBA00023237"/>
    </source>
</evidence>
<dbReference type="RefSeq" id="WP_173013212.1">
    <property type="nucleotide sequence ID" value="NZ_AP019860.1"/>
</dbReference>
<dbReference type="PANTHER" id="PTHR30026">
    <property type="entry name" value="OUTER MEMBRANE PROTEIN TOLC"/>
    <property type="match status" value="1"/>
</dbReference>
<keyword evidence="7" id="KW-0998">Cell outer membrane</keyword>
<protein>
    <submittedName>
        <fullName evidence="8">Outer membrane channel protein</fullName>
    </submittedName>
</protein>
<comment type="subcellular location">
    <subcellularLocation>
        <location evidence="1">Cell outer membrane</location>
    </subcellularLocation>
</comment>
<evidence type="ECO:0000256" key="1">
    <source>
        <dbReference type="ARBA" id="ARBA00004442"/>
    </source>
</evidence>
<accession>A0A5S9IMR4</accession>
<keyword evidence="4" id="KW-1134">Transmembrane beta strand</keyword>
<dbReference type="InterPro" id="IPR003423">
    <property type="entry name" value="OMP_efflux"/>
</dbReference>
<proteinExistence type="inferred from homology"/>
<keyword evidence="3" id="KW-0813">Transport</keyword>
<evidence type="ECO:0000256" key="5">
    <source>
        <dbReference type="ARBA" id="ARBA00022692"/>
    </source>
</evidence>
<evidence type="ECO:0000313" key="9">
    <source>
        <dbReference type="Proteomes" id="UP000326354"/>
    </source>
</evidence>
<dbReference type="PROSITE" id="PS51257">
    <property type="entry name" value="PROKAR_LIPOPROTEIN"/>
    <property type="match status" value="1"/>
</dbReference>